<reference evidence="1 2" key="1">
    <citation type="submission" date="2009-10" db="EMBL/GenBank/DDBJ databases">
        <authorList>
            <person name="Weinstock G."/>
            <person name="Sodergren E."/>
            <person name="Clifton S."/>
            <person name="Fulton L."/>
            <person name="Fulton B."/>
            <person name="Courtney L."/>
            <person name="Fronick C."/>
            <person name="Harrison M."/>
            <person name="Strong C."/>
            <person name="Farmer C."/>
            <person name="Delahaunty K."/>
            <person name="Markovic C."/>
            <person name="Hall O."/>
            <person name="Minx P."/>
            <person name="Tomlinson C."/>
            <person name="Mitreva M."/>
            <person name="Nelson J."/>
            <person name="Hou S."/>
            <person name="Wollam A."/>
            <person name="Pepin K.H."/>
            <person name="Johnson M."/>
            <person name="Bhonagiri V."/>
            <person name="Nash W.E."/>
            <person name="Warren W."/>
            <person name="Chinwalla A."/>
            <person name="Mardis E.R."/>
            <person name="Wilson R.K."/>
        </authorList>
    </citation>
    <scope>NUCLEOTIDE SEQUENCE [LARGE SCALE GENOMIC DNA]</scope>
    <source>
        <strain evidence="1 2">F0309</strain>
    </source>
</reference>
<evidence type="ECO:0000313" key="1">
    <source>
        <dbReference type="EMBL" id="EFF80071.1"/>
    </source>
</evidence>
<name>D4TYI3_9ACTO</name>
<dbReference type="Proteomes" id="UP000003150">
    <property type="component" value="Unassembled WGS sequence"/>
</dbReference>
<comment type="caution">
    <text evidence="1">The sequence shown here is derived from an EMBL/GenBank/DDBJ whole genome shotgun (WGS) entry which is preliminary data.</text>
</comment>
<accession>D4TYI3</accession>
<sequence length="52" mass="5808">MPQTSLPTATRVITSVTSCAYVRKRLRTFPEIQAFVGSTHTSARPPRPRHAQ</sequence>
<dbReference type="EMBL" id="ACYT02000028">
    <property type="protein sequence ID" value="EFF80071.1"/>
    <property type="molecule type" value="Genomic_DNA"/>
</dbReference>
<gene>
    <name evidence="1" type="ORF">HMPREF0970_01008</name>
</gene>
<dbReference type="AlphaFoldDB" id="D4TYI3"/>
<proteinExistence type="predicted"/>
<organism evidence="1 2">
    <name type="scientific">Schaalia odontolytica F0309</name>
    <dbReference type="NCBI Taxonomy" id="649742"/>
    <lineage>
        <taxon>Bacteria</taxon>
        <taxon>Bacillati</taxon>
        <taxon>Actinomycetota</taxon>
        <taxon>Actinomycetes</taxon>
        <taxon>Actinomycetales</taxon>
        <taxon>Actinomycetaceae</taxon>
        <taxon>Schaalia</taxon>
    </lineage>
</organism>
<evidence type="ECO:0000313" key="2">
    <source>
        <dbReference type="Proteomes" id="UP000003150"/>
    </source>
</evidence>
<protein>
    <submittedName>
        <fullName evidence="1">Uncharacterized protein</fullName>
    </submittedName>
</protein>
<dbReference type="HOGENOM" id="CLU_3075892_0_0_11"/>